<dbReference type="Gene3D" id="2.40.50.140">
    <property type="entry name" value="Nucleic acid-binding proteins"/>
    <property type="match status" value="1"/>
</dbReference>
<dbReference type="EMBL" id="OJIN01000171">
    <property type="protein sequence ID" value="SPD74702.1"/>
    <property type="molecule type" value="Genomic_DNA"/>
</dbReference>
<keyword evidence="4 5" id="KW-0472">Membrane</keyword>
<name>A0A445MZA5_9BACT</name>
<evidence type="ECO:0000259" key="6">
    <source>
        <dbReference type="Pfam" id="PF01957"/>
    </source>
</evidence>
<dbReference type="SUPFAM" id="SSF141322">
    <property type="entry name" value="NfeD domain-like"/>
    <property type="match status" value="1"/>
</dbReference>
<sequence>MNFTFSPWLVWFLVGIAVMLTELVVPGFVIIFFGLGCLGAAAVAAFVPDSYSAQVSVFLIVSIASLLTLRRVAMRIFVGRSEGQESEDSGNVPVGVRITLDHDLEAGRVGRVRFRGTMWDAISEDRIEAGSDAEITGVDKDNRACLKIKGIPRP</sequence>
<evidence type="ECO:0000256" key="1">
    <source>
        <dbReference type="ARBA" id="ARBA00004141"/>
    </source>
</evidence>
<evidence type="ECO:0000256" key="3">
    <source>
        <dbReference type="ARBA" id="ARBA00022989"/>
    </source>
</evidence>
<dbReference type="PANTHER" id="PTHR33507">
    <property type="entry name" value="INNER MEMBRANE PROTEIN YBBJ"/>
    <property type="match status" value="1"/>
</dbReference>
<dbReference type="InterPro" id="IPR002810">
    <property type="entry name" value="NfeD-like_C"/>
</dbReference>
<accession>A0A445MZA5</accession>
<feature type="domain" description="NfeD-like C-terminal" evidence="6">
    <location>
        <begin position="107"/>
        <end position="139"/>
    </location>
</feature>
<evidence type="ECO:0000313" key="7">
    <source>
        <dbReference type="EMBL" id="SPD74702.1"/>
    </source>
</evidence>
<feature type="transmembrane region" description="Helical" evidence="5">
    <location>
        <begin position="51"/>
        <end position="69"/>
    </location>
</feature>
<gene>
    <name evidence="7" type="ORF">PITCH_A300005</name>
</gene>
<reference evidence="7" key="1">
    <citation type="submission" date="2018-01" db="EMBL/GenBank/DDBJ databases">
        <authorList>
            <person name="Regsiter A."/>
            <person name="William W."/>
        </authorList>
    </citation>
    <scope>NUCLEOTIDE SEQUENCE</scope>
    <source>
        <strain evidence="7">TRIP AH-1</strain>
    </source>
</reference>
<dbReference type="AlphaFoldDB" id="A0A445MZA5"/>
<evidence type="ECO:0000256" key="5">
    <source>
        <dbReference type="SAM" id="Phobius"/>
    </source>
</evidence>
<feature type="transmembrane region" description="Helical" evidence="5">
    <location>
        <begin position="12"/>
        <end position="45"/>
    </location>
</feature>
<keyword evidence="2 5" id="KW-0812">Transmembrane</keyword>
<comment type="subcellular location">
    <subcellularLocation>
        <location evidence="1">Membrane</location>
        <topology evidence="1">Multi-pass membrane protein</topology>
    </subcellularLocation>
</comment>
<organism evidence="7">
    <name type="scientific">uncultured Desulfobacterium sp</name>
    <dbReference type="NCBI Taxonomy" id="201089"/>
    <lineage>
        <taxon>Bacteria</taxon>
        <taxon>Pseudomonadati</taxon>
        <taxon>Thermodesulfobacteriota</taxon>
        <taxon>Desulfobacteria</taxon>
        <taxon>Desulfobacterales</taxon>
        <taxon>Desulfobacteriaceae</taxon>
        <taxon>Desulfobacterium</taxon>
        <taxon>environmental samples</taxon>
    </lineage>
</organism>
<keyword evidence="3 5" id="KW-1133">Transmembrane helix</keyword>
<dbReference type="GO" id="GO:0005886">
    <property type="term" value="C:plasma membrane"/>
    <property type="evidence" value="ECO:0007669"/>
    <property type="project" value="TreeGrafter"/>
</dbReference>
<dbReference type="InterPro" id="IPR012340">
    <property type="entry name" value="NA-bd_OB-fold"/>
</dbReference>
<dbReference type="PANTHER" id="PTHR33507:SF3">
    <property type="entry name" value="INNER MEMBRANE PROTEIN YBBJ"/>
    <property type="match status" value="1"/>
</dbReference>
<proteinExistence type="predicted"/>
<protein>
    <recommendedName>
        <fullName evidence="6">NfeD-like C-terminal domain-containing protein</fullName>
    </recommendedName>
</protein>
<dbReference type="InterPro" id="IPR052165">
    <property type="entry name" value="Membrane_assoc_protease"/>
</dbReference>
<evidence type="ECO:0000256" key="4">
    <source>
        <dbReference type="ARBA" id="ARBA00023136"/>
    </source>
</evidence>
<evidence type="ECO:0000256" key="2">
    <source>
        <dbReference type="ARBA" id="ARBA00022692"/>
    </source>
</evidence>
<dbReference type="Pfam" id="PF01957">
    <property type="entry name" value="NfeD"/>
    <property type="match status" value="1"/>
</dbReference>